<comment type="caution">
    <text evidence="1">The sequence shown here is derived from an EMBL/GenBank/DDBJ whole genome shotgun (WGS) entry which is preliminary data.</text>
</comment>
<reference evidence="1 2" key="1">
    <citation type="submission" date="2019-09" db="EMBL/GenBank/DDBJ databases">
        <title>Taxonomy of Antarctic Massilia spp.: description of Massilia rubra sp. nov., Massilia aquatica sp. nov., Massilia mucilaginosa sp. nov., Massilia frigida sp. nov. isolated from streams, lakes and regoliths.</title>
        <authorList>
            <person name="Holochova P."/>
            <person name="Sedlacek I."/>
            <person name="Kralova S."/>
            <person name="Maslanova I."/>
            <person name="Busse H.-J."/>
            <person name="Stankova E."/>
            <person name="Vrbovska V."/>
            <person name="Kovarovic V."/>
            <person name="Bartak M."/>
            <person name="Svec P."/>
            <person name="Pantucek R."/>
        </authorList>
    </citation>
    <scope>NUCLEOTIDE SEQUENCE [LARGE SCALE GENOMIC DNA]</scope>
    <source>
        <strain evidence="1 2">CCM 8692</strain>
    </source>
</reference>
<organism evidence="1 2">
    <name type="scientific">Massilia rubra</name>
    <dbReference type="NCBI Taxonomy" id="2607910"/>
    <lineage>
        <taxon>Bacteria</taxon>
        <taxon>Pseudomonadati</taxon>
        <taxon>Pseudomonadota</taxon>
        <taxon>Betaproteobacteria</taxon>
        <taxon>Burkholderiales</taxon>
        <taxon>Oxalobacteraceae</taxon>
        <taxon>Telluria group</taxon>
        <taxon>Massilia</taxon>
    </lineage>
</organism>
<name>A0ABX0M828_9BURK</name>
<dbReference type="Proteomes" id="UP000785613">
    <property type="component" value="Unassembled WGS sequence"/>
</dbReference>
<sequence length="129" mass="13894">MKDVVLGIDFARAVAEHFNLPGDATDANMVMGAGPNEVFGVRLKLMLSPDDVAAIAARMGGVAPTTQPKHWAGKDQALSYVRADGVEQHIRVSDNNAAISNFDAWMRARTEAAHAAYMARHIDGGQDYQ</sequence>
<keyword evidence="2" id="KW-1185">Reference proteome</keyword>
<proteinExistence type="predicted"/>
<protein>
    <submittedName>
        <fullName evidence="1">Uncharacterized protein</fullName>
    </submittedName>
</protein>
<accession>A0ABX0M828</accession>
<dbReference type="RefSeq" id="WP_167232786.1">
    <property type="nucleotide sequence ID" value="NZ_VUYU01000046.1"/>
</dbReference>
<dbReference type="EMBL" id="VUYU01000046">
    <property type="protein sequence ID" value="NHZ38346.1"/>
    <property type="molecule type" value="Genomic_DNA"/>
</dbReference>
<gene>
    <name evidence="1" type="ORF">F0185_32890</name>
</gene>
<evidence type="ECO:0000313" key="2">
    <source>
        <dbReference type="Proteomes" id="UP000785613"/>
    </source>
</evidence>
<evidence type="ECO:0000313" key="1">
    <source>
        <dbReference type="EMBL" id="NHZ38346.1"/>
    </source>
</evidence>